<reference evidence="2" key="1">
    <citation type="journal article" date="2015" name="Proc. Natl. Acad. Sci. U.S.A.">
        <title>Networks of energetic and metabolic interactions define dynamics in microbial communities.</title>
        <authorList>
            <person name="Embree M."/>
            <person name="Liu J.K."/>
            <person name="Al-Bassam M.M."/>
            <person name="Zengler K."/>
        </authorList>
    </citation>
    <scope>NUCLEOTIDE SEQUENCE</scope>
</reference>
<name>A0A0W8FC46_9ZZZZ</name>
<dbReference type="SMART" id="SM00710">
    <property type="entry name" value="PbH1"/>
    <property type="match status" value="3"/>
</dbReference>
<organism evidence="2">
    <name type="scientific">hydrocarbon metagenome</name>
    <dbReference type="NCBI Taxonomy" id="938273"/>
    <lineage>
        <taxon>unclassified sequences</taxon>
        <taxon>metagenomes</taxon>
        <taxon>ecological metagenomes</taxon>
    </lineage>
</organism>
<dbReference type="NCBIfam" id="TIGR03804">
    <property type="entry name" value="para_beta_helix"/>
    <property type="match status" value="1"/>
</dbReference>
<dbReference type="InterPro" id="IPR011050">
    <property type="entry name" value="Pectin_lyase_fold/virulence"/>
</dbReference>
<accession>A0A0W8FC46</accession>
<gene>
    <name evidence="2" type="ORF">ASZ90_011832</name>
</gene>
<evidence type="ECO:0000313" key="2">
    <source>
        <dbReference type="EMBL" id="KUG18468.1"/>
    </source>
</evidence>
<proteinExistence type="predicted"/>
<feature type="domain" description="Periplasmic copper-binding protein NosD beta helix" evidence="1">
    <location>
        <begin position="62"/>
        <end position="146"/>
    </location>
</feature>
<dbReference type="InterPro" id="IPR006626">
    <property type="entry name" value="PbH1"/>
</dbReference>
<dbReference type="AlphaFoldDB" id="A0A0W8FC46"/>
<dbReference type="InterPro" id="IPR012334">
    <property type="entry name" value="Pectin_lyas_fold"/>
</dbReference>
<dbReference type="InterPro" id="IPR007742">
    <property type="entry name" value="NosD_dom"/>
</dbReference>
<dbReference type="Gene3D" id="2.160.20.10">
    <property type="entry name" value="Single-stranded right-handed beta-helix, Pectin lyase-like"/>
    <property type="match status" value="1"/>
</dbReference>
<dbReference type="SUPFAM" id="SSF51126">
    <property type="entry name" value="Pectin lyase-like"/>
    <property type="match status" value="1"/>
</dbReference>
<dbReference type="EMBL" id="LNQE01001379">
    <property type="protein sequence ID" value="KUG18468.1"/>
    <property type="molecule type" value="Genomic_DNA"/>
</dbReference>
<sequence>MEALLFRAGSSHVLHSVALIGVDTGSGRPVIDANGSSSAITLRANGTRIEGFNLTGSGGCGCGNAGIFIDSSDNIILNNILYKNRYGIYIEEGATNNTIHSNDFLENRVAANDTVGNRWSMEMKEEGLMGLLKGAKIIGNHYSDYDEPGEGCNDTNSDGFCDEPRTIGNGPGIDEHPLVAPIIAGQKESSYTY</sequence>
<evidence type="ECO:0000259" key="1">
    <source>
        <dbReference type="Pfam" id="PF05048"/>
    </source>
</evidence>
<comment type="caution">
    <text evidence="2">The sequence shown here is derived from an EMBL/GenBank/DDBJ whole genome shotgun (WGS) entry which is preliminary data.</text>
</comment>
<dbReference type="InterPro" id="IPR022441">
    <property type="entry name" value="Para_beta_helix_rpt-2"/>
</dbReference>
<dbReference type="Pfam" id="PF05048">
    <property type="entry name" value="NosD"/>
    <property type="match status" value="1"/>
</dbReference>
<protein>
    <submittedName>
        <fullName evidence="2">Cell surface protein</fullName>
    </submittedName>
</protein>